<dbReference type="KEGG" id="agi:FSB73_02690"/>
<dbReference type="Proteomes" id="UP000321291">
    <property type="component" value="Chromosome"/>
</dbReference>
<evidence type="ECO:0000313" key="1">
    <source>
        <dbReference type="EMBL" id="QEC70757.1"/>
    </source>
</evidence>
<reference evidence="1 2" key="1">
    <citation type="journal article" date="2017" name="Int. J. Syst. Evol. Microbiol.">
        <title>Arachidicoccus ginsenosidivorans sp. nov., with ginsenoside-converting activity isolated from ginseng cultivating soil.</title>
        <authorList>
            <person name="Siddiqi M.Z."/>
            <person name="Aslam Z."/>
            <person name="Im W.T."/>
        </authorList>
    </citation>
    <scope>NUCLEOTIDE SEQUENCE [LARGE SCALE GENOMIC DNA]</scope>
    <source>
        <strain evidence="1 2">Gsoil 809</strain>
    </source>
</reference>
<proteinExistence type="predicted"/>
<name>A0A5B8VGM6_9BACT</name>
<dbReference type="RefSeq" id="WP_146780017.1">
    <property type="nucleotide sequence ID" value="NZ_CP042434.1"/>
</dbReference>
<keyword evidence="2" id="KW-1185">Reference proteome</keyword>
<dbReference type="AlphaFoldDB" id="A0A5B8VGM6"/>
<accession>A0A5B8VGM6</accession>
<evidence type="ECO:0000313" key="2">
    <source>
        <dbReference type="Proteomes" id="UP000321291"/>
    </source>
</evidence>
<protein>
    <submittedName>
        <fullName evidence="1">Uncharacterized protein</fullName>
    </submittedName>
</protein>
<gene>
    <name evidence="1" type="ORF">FSB73_02690</name>
</gene>
<sequence>MKHSILIIVNSEADLAEVQQLSTRHDIKAVIGVEAGIEQLYQIVFDGILYDPGTDQRQERKLRKILSLDPEPPEILRKDSIQSWAASLDELIRSLRVHVNFIDGGIENDLFKICLN</sequence>
<organism evidence="1 2">
    <name type="scientific">Arachidicoccus ginsenosidivorans</name>
    <dbReference type="NCBI Taxonomy" id="496057"/>
    <lineage>
        <taxon>Bacteria</taxon>
        <taxon>Pseudomonadati</taxon>
        <taxon>Bacteroidota</taxon>
        <taxon>Chitinophagia</taxon>
        <taxon>Chitinophagales</taxon>
        <taxon>Chitinophagaceae</taxon>
        <taxon>Arachidicoccus</taxon>
    </lineage>
</organism>
<dbReference type="OrthoDB" id="9857388at2"/>
<dbReference type="EMBL" id="CP042434">
    <property type="protein sequence ID" value="QEC70757.1"/>
    <property type="molecule type" value="Genomic_DNA"/>
</dbReference>